<gene>
    <name evidence="1" type="ORF">NCTC8081_01076</name>
</gene>
<dbReference type="EMBL" id="UAWO01000002">
    <property type="protein sequence ID" value="SQC06958.1"/>
    <property type="molecule type" value="Genomic_DNA"/>
</dbReference>
<accession>A0A2X3BNZ2</accession>
<evidence type="ECO:0000313" key="1">
    <source>
        <dbReference type="EMBL" id="SQC06958.1"/>
    </source>
</evidence>
<name>A0A2X3BNZ2_CLOPF</name>
<organism evidence="1 2">
    <name type="scientific">Clostridium perfringens</name>
    <dbReference type="NCBI Taxonomy" id="1502"/>
    <lineage>
        <taxon>Bacteria</taxon>
        <taxon>Bacillati</taxon>
        <taxon>Bacillota</taxon>
        <taxon>Clostridia</taxon>
        <taxon>Eubacteriales</taxon>
        <taxon>Clostridiaceae</taxon>
        <taxon>Clostridium</taxon>
    </lineage>
</organism>
<sequence>MCIILREESNLLWTETLLDNICLNKETYNFDFTDKDINNERIKIRNGKNEKRIKGNMMLY</sequence>
<dbReference type="Proteomes" id="UP000250234">
    <property type="component" value="Unassembled WGS sequence"/>
</dbReference>
<dbReference type="AlphaFoldDB" id="A0A2X3BNZ2"/>
<proteinExistence type="predicted"/>
<protein>
    <submittedName>
        <fullName evidence="1">Uncharacterized protein</fullName>
    </submittedName>
</protein>
<evidence type="ECO:0000313" key="2">
    <source>
        <dbReference type="Proteomes" id="UP000250234"/>
    </source>
</evidence>
<dbReference type="RefSeq" id="WP_111945558.1">
    <property type="nucleotide sequence ID" value="NZ_CATNYA010000032.1"/>
</dbReference>
<reference evidence="1 2" key="1">
    <citation type="submission" date="2018-06" db="EMBL/GenBank/DDBJ databases">
        <authorList>
            <consortium name="Pathogen Informatics"/>
            <person name="Doyle S."/>
        </authorList>
    </citation>
    <scope>NUCLEOTIDE SEQUENCE [LARGE SCALE GENOMIC DNA]</scope>
    <source>
        <strain evidence="1 2">NCTC8081</strain>
    </source>
</reference>